<reference evidence="4" key="1">
    <citation type="journal article" date="2019" name="Int. J. Syst. Evol. Microbiol.">
        <title>The Global Catalogue of Microorganisms (GCM) 10K type strain sequencing project: providing services to taxonomists for standard genome sequencing and annotation.</title>
        <authorList>
            <consortium name="The Broad Institute Genomics Platform"/>
            <consortium name="The Broad Institute Genome Sequencing Center for Infectious Disease"/>
            <person name="Wu L."/>
            <person name="Ma J."/>
        </authorList>
    </citation>
    <scope>NUCLEOTIDE SEQUENCE [LARGE SCALE GENOMIC DNA]</scope>
    <source>
        <strain evidence="4">CGMCC 1.12471</strain>
    </source>
</reference>
<proteinExistence type="predicted"/>
<dbReference type="Pfam" id="PF13649">
    <property type="entry name" value="Methyltransf_25"/>
    <property type="match status" value="1"/>
</dbReference>
<dbReference type="PANTHER" id="PTHR12993:SF29">
    <property type="entry name" value="BLR3841 PROTEIN"/>
    <property type="match status" value="1"/>
</dbReference>
<dbReference type="SUPFAM" id="SSF102588">
    <property type="entry name" value="LmbE-like"/>
    <property type="match status" value="1"/>
</dbReference>
<dbReference type="SUPFAM" id="SSF53335">
    <property type="entry name" value="S-adenosyl-L-methionine-dependent methyltransferases"/>
    <property type="match status" value="1"/>
</dbReference>
<comment type="caution">
    <text evidence="3">The sequence shown here is derived from an EMBL/GenBank/DDBJ whole genome shotgun (WGS) entry which is preliminary data.</text>
</comment>
<sequence length="445" mass="47159">MGVTFDAALPGTPEAAWRTFRAGLPPLDLGPLAALVVVAAHPDDETLMAGGLIATAASRGVPVDVVVASSGEASHPRSTTWTPQALAAAREREVAEALAVLAPDARLHLLRLPDGGLTDCEDAIAAAVERVAAPGAAIVSTWSADGHPDHAAAARAVTTASERVGGVHLQAPIWAWHHGDPTTAAWPAARLDLAPAAAAAKAAAMRVHVTQTEALGPKAGDEALLRPDVLAHFLVGAEVLLPTGPARPVDFGAMYAATDDPWGFADRWYERRKRAVLAAALPTERLGRVLEIGCSTGLGTRALAERADEVVAVDVADSAVRQARERLREAPHVRVEQRRLPDEWPDDWAPFDAIVLSETGFYLAGDLLARVAERCRAQLRPGGVLVLCHWRPWVLGLDRGGDAVHAVVRDRFGGTRTVRHEEEDFLLEVLQVDPATSVARATGLR</sequence>
<name>A0ABW4LAP9_9MICO</name>
<organism evidence="3 4">
    <name type="scientific">Amnibacterium endophyticum</name>
    <dbReference type="NCBI Taxonomy" id="2109337"/>
    <lineage>
        <taxon>Bacteria</taxon>
        <taxon>Bacillati</taxon>
        <taxon>Actinomycetota</taxon>
        <taxon>Actinomycetes</taxon>
        <taxon>Micrococcales</taxon>
        <taxon>Microbacteriaceae</taxon>
        <taxon>Amnibacterium</taxon>
    </lineage>
</organism>
<dbReference type="InterPro" id="IPR029063">
    <property type="entry name" value="SAM-dependent_MTases_sf"/>
</dbReference>
<evidence type="ECO:0000256" key="1">
    <source>
        <dbReference type="ARBA" id="ARBA00022833"/>
    </source>
</evidence>
<evidence type="ECO:0000313" key="3">
    <source>
        <dbReference type="EMBL" id="MFD1720377.1"/>
    </source>
</evidence>
<evidence type="ECO:0000313" key="4">
    <source>
        <dbReference type="Proteomes" id="UP001597347"/>
    </source>
</evidence>
<evidence type="ECO:0000259" key="2">
    <source>
        <dbReference type="Pfam" id="PF13649"/>
    </source>
</evidence>
<dbReference type="Gene3D" id="3.40.50.10320">
    <property type="entry name" value="LmbE-like"/>
    <property type="match status" value="1"/>
</dbReference>
<keyword evidence="4" id="KW-1185">Reference proteome</keyword>
<gene>
    <name evidence="3" type="ORF">ACFSBI_02345</name>
</gene>
<protein>
    <submittedName>
        <fullName evidence="3">PIG-L family deacetylase</fullName>
    </submittedName>
</protein>
<keyword evidence="1" id="KW-0862">Zinc</keyword>
<dbReference type="Proteomes" id="UP001597347">
    <property type="component" value="Unassembled WGS sequence"/>
</dbReference>
<dbReference type="InterPro" id="IPR003737">
    <property type="entry name" value="GlcNAc_PI_deacetylase-related"/>
</dbReference>
<dbReference type="CDD" id="cd02440">
    <property type="entry name" value="AdoMet_MTases"/>
    <property type="match status" value="1"/>
</dbReference>
<dbReference type="InterPro" id="IPR024078">
    <property type="entry name" value="LmbE-like_dom_sf"/>
</dbReference>
<dbReference type="Pfam" id="PF02585">
    <property type="entry name" value="PIG-L"/>
    <property type="match status" value="1"/>
</dbReference>
<dbReference type="RefSeq" id="WP_377931628.1">
    <property type="nucleotide sequence ID" value="NZ_JBHUEA010000002.1"/>
</dbReference>
<dbReference type="PANTHER" id="PTHR12993">
    <property type="entry name" value="N-ACETYLGLUCOSAMINYL-PHOSPHATIDYLINOSITOL DE-N-ACETYLASE-RELATED"/>
    <property type="match status" value="1"/>
</dbReference>
<dbReference type="Gene3D" id="3.40.50.150">
    <property type="entry name" value="Vaccinia Virus protein VP39"/>
    <property type="match status" value="1"/>
</dbReference>
<accession>A0ABW4LAP9</accession>
<feature type="domain" description="Methyltransferase" evidence="2">
    <location>
        <begin position="289"/>
        <end position="383"/>
    </location>
</feature>
<dbReference type="InterPro" id="IPR041698">
    <property type="entry name" value="Methyltransf_25"/>
</dbReference>
<dbReference type="EMBL" id="JBHUEA010000002">
    <property type="protein sequence ID" value="MFD1720377.1"/>
    <property type="molecule type" value="Genomic_DNA"/>
</dbReference>